<organism evidence="1">
    <name type="scientific">marine sediment metagenome</name>
    <dbReference type="NCBI Taxonomy" id="412755"/>
    <lineage>
        <taxon>unclassified sequences</taxon>
        <taxon>metagenomes</taxon>
        <taxon>ecological metagenomes</taxon>
    </lineage>
</organism>
<gene>
    <name evidence="1" type="ORF">LCGC14_1274840</name>
</gene>
<reference evidence="1" key="1">
    <citation type="journal article" date="2015" name="Nature">
        <title>Complex archaea that bridge the gap between prokaryotes and eukaryotes.</title>
        <authorList>
            <person name="Spang A."/>
            <person name="Saw J.H."/>
            <person name="Jorgensen S.L."/>
            <person name="Zaremba-Niedzwiedzka K."/>
            <person name="Martijn J."/>
            <person name="Lind A.E."/>
            <person name="van Eijk R."/>
            <person name="Schleper C."/>
            <person name="Guy L."/>
            <person name="Ettema T.J."/>
        </authorList>
    </citation>
    <scope>NUCLEOTIDE SEQUENCE</scope>
</reference>
<dbReference type="EMBL" id="LAZR01007190">
    <property type="protein sequence ID" value="KKM86858.1"/>
    <property type="molecule type" value="Genomic_DNA"/>
</dbReference>
<evidence type="ECO:0000313" key="1">
    <source>
        <dbReference type="EMBL" id="KKM86858.1"/>
    </source>
</evidence>
<protein>
    <submittedName>
        <fullName evidence="1">Uncharacterized protein</fullName>
    </submittedName>
</protein>
<accession>A0A0F9KYQ5</accession>
<name>A0A0F9KYQ5_9ZZZZ</name>
<proteinExistence type="predicted"/>
<dbReference type="AlphaFoldDB" id="A0A0F9KYQ5"/>
<sequence length="211" mass="22854">MSGKALEGFFEEIKMPTADQSNVLTATPCTELACQVGVIVERGCAVKDCDKLEEFHAEDSPVAVFHAFEWDGIDEKPYDCPVCRPPKHTSEGLTYVAVGAGGSGAVVLGSECTILLQMINEEGPDPESVGLDSPPDEGIWKTVVRFFSSKSYHGDYDSGFNIGDWEEVEVYPEPYCDLHQENNGPGGCKGMLRTRGVGDEWACDEHAGQVA</sequence>
<comment type="caution">
    <text evidence="1">The sequence shown here is derived from an EMBL/GenBank/DDBJ whole genome shotgun (WGS) entry which is preliminary data.</text>
</comment>